<evidence type="ECO:0000259" key="3">
    <source>
        <dbReference type="Pfam" id="PF09329"/>
    </source>
</evidence>
<feature type="region of interest" description="Disordered" evidence="2">
    <location>
        <begin position="684"/>
        <end position="800"/>
    </location>
</feature>
<sequence length="858" mass="93432">MSSAAVLVPDTPRGARTRPVSSQAGPSRSTSQNANAVAAAALAAARMEARQQSRGSGLLAARPGRKREEERSRRDENLAVIIDDIPVGPQDFPPPPGDPKFQRLEPYSGIRLRNRALPFADFQHLMEGRHYVSASMLYSMVQKMHSSDGVRSFQRDGNYSLPIEGDWVIIGVLAEKSQIRMTKGAQRKGSDVEDADDPAIQGLGPNRSQSKKKQVDEEENPYNTRRVHQSRKYMAWKLVDFGSASSAPSGDGPTRGTDGGDCVLSLQLFASDDIPEAPKADESKNHVREEIRAALRSDPVKVYRGGSRGAFEKYWKEREGTVVAIINPRIMERGTVNQVNNNRNLLTITPTNAASIHVIGRSLDHSQCQALRKDGHRCPAWVDARTGTGVCDFHLEQGVSVARKGRQEFAVGTSGGGSWQRRSGGGATDNADDIFALKSSQGQGKGGWRGKKGDFPGMQPQHWDQSVEQGMNAGMASSSSSFAGKRAFVVEGAGTWHERSSKVQADGRGPAIGDIHFDVAGQYGREKEEKKERLRTQAATIKMEEELKQRASSHNPRPSVQPVPVEVDDSADWILQGTSTASQALREAKRVLEYKQELATAAAEEAAQKGTKTRKSRLFNTNEDALLAAALTKNAKERYRADDGSAPAKRPRWAYSAEAIQKMGFDPLAGAPGRTGAVPVWKENETAEQASKSKLLARVSGPTTDLPPPSMRRKLPKDGQKQTVQKARSSTLTRPYIQPQPKPAPLAAPFSRASNTKGDQAKPTASRREDSGSELDWGNSEDDAAPAPAQNFGGRGFFSDEDKDDDFAWERLERDALRQTAAKRARPHGAAVATSASYSSQAHIPELSINSDSELEFE</sequence>
<accession>A0AAN6JS38</accession>
<dbReference type="InterPro" id="IPR012340">
    <property type="entry name" value="NA-bd_OB-fold"/>
</dbReference>
<feature type="compositionally biased region" description="Polar residues" evidence="2">
    <location>
        <begin position="721"/>
        <end position="733"/>
    </location>
</feature>
<dbReference type="GO" id="GO:0003688">
    <property type="term" value="F:DNA replication origin binding"/>
    <property type="evidence" value="ECO:0007669"/>
    <property type="project" value="TreeGrafter"/>
</dbReference>
<protein>
    <recommendedName>
        <fullName evidence="3">Zinc finger Mcm10/DnaG-type domain-containing protein</fullName>
    </recommendedName>
</protein>
<feature type="compositionally biased region" description="Gly residues" evidence="2">
    <location>
        <begin position="413"/>
        <end position="427"/>
    </location>
</feature>
<gene>
    <name evidence="4" type="ORF">OC842_002526</name>
</gene>
<feature type="region of interest" description="Disordered" evidence="2">
    <location>
        <begin position="183"/>
        <end position="227"/>
    </location>
</feature>
<evidence type="ECO:0000313" key="5">
    <source>
        <dbReference type="Proteomes" id="UP001176521"/>
    </source>
</evidence>
<comment type="similarity">
    <text evidence="1">Belongs to the MCM10 family.</text>
</comment>
<feature type="region of interest" description="Disordered" evidence="2">
    <location>
        <begin position="1"/>
        <end position="77"/>
    </location>
</feature>
<dbReference type="Gene3D" id="2.40.50.140">
    <property type="entry name" value="Nucleic acid-binding proteins"/>
    <property type="match status" value="1"/>
</dbReference>
<dbReference type="GO" id="GO:0006270">
    <property type="term" value="P:DNA replication initiation"/>
    <property type="evidence" value="ECO:0007669"/>
    <property type="project" value="InterPro"/>
</dbReference>
<dbReference type="InterPro" id="IPR040184">
    <property type="entry name" value="Mcm10"/>
</dbReference>
<keyword evidence="5" id="KW-1185">Reference proteome</keyword>
<feature type="region of interest" description="Disordered" evidence="2">
    <location>
        <begin position="411"/>
        <end position="462"/>
    </location>
</feature>
<dbReference type="EMBL" id="JAPDMQ010000109">
    <property type="protein sequence ID" value="KAK0534813.1"/>
    <property type="molecule type" value="Genomic_DNA"/>
</dbReference>
<dbReference type="AlphaFoldDB" id="A0AAN6JS38"/>
<feature type="compositionally biased region" description="Basic and acidic residues" evidence="2">
    <location>
        <begin position="66"/>
        <end position="77"/>
    </location>
</feature>
<dbReference type="PANTHER" id="PTHR13454:SF11">
    <property type="entry name" value="PROTEIN MCM10 HOMOLOG"/>
    <property type="match status" value="1"/>
</dbReference>
<feature type="compositionally biased region" description="Polar residues" evidence="2">
    <location>
        <begin position="19"/>
        <end position="33"/>
    </location>
</feature>
<feature type="domain" description="Zinc finger Mcm10/DnaG-type" evidence="3">
    <location>
        <begin position="360"/>
        <end position="406"/>
    </location>
</feature>
<dbReference type="Proteomes" id="UP001176521">
    <property type="component" value="Unassembled WGS sequence"/>
</dbReference>
<dbReference type="GO" id="GO:0043596">
    <property type="term" value="C:nuclear replication fork"/>
    <property type="evidence" value="ECO:0007669"/>
    <property type="project" value="TreeGrafter"/>
</dbReference>
<name>A0AAN6JS38_9BASI</name>
<dbReference type="Pfam" id="PF09329">
    <property type="entry name" value="zf-primase"/>
    <property type="match status" value="1"/>
</dbReference>
<proteinExistence type="inferred from homology"/>
<dbReference type="GO" id="GO:0003697">
    <property type="term" value="F:single-stranded DNA binding"/>
    <property type="evidence" value="ECO:0007669"/>
    <property type="project" value="InterPro"/>
</dbReference>
<evidence type="ECO:0000256" key="1">
    <source>
        <dbReference type="ARBA" id="ARBA00009679"/>
    </source>
</evidence>
<comment type="caution">
    <text evidence="4">The sequence shown here is derived from an EMBL/GenBank/DDBJ whole genome shotgun (WGS) entry which is preliminary data.</text>
</comment>
<evidence type="ECO:0000256" key="2">
    <source>
        <dbReference type="SAM" id="MobiDB-lite"/>
    </source>
</evidence>
<evidence type="ECO:0000313" key="4">
    <source>
        <dbReference type="EMBL" id="KAK0534813.1"/>
    </source>
</evidence>
<dbReference type="InterPro" id="IPR015408">
    <property type="entry name" value="Znf_Mcm10/DnaG"/>
</dbReference>
<reference evidence="4" key="1">
    <citation type="journal article" date="2023" name="PhytoFront">
        <title>Draft Genome Resources of Seven Strains of Tilletia horrida, Causal Agent of Kernel Smut of Rice.</title>
        <authorList>
            <person name="Khanal S."/>
            <person name="Antony Babu S."/>
            <person name="Zhou X.G."/>
        </authorList>
    </citation>
    <scope>NUCLEOTIDE SEQUENCE</scope>
    <source>
        <strain evidence="4">TX3</strain>
    </source>
</reference>
<dbReference type="PANTHER" id="PTHR13454">
    <property type="entry name" value="PROTEIN MCM10 HOMOLOG"/>
    <property type="match status" value="1"/>
</dbReference>
<feature type="compositionally biased region" description="Polar residues" evidence="2">
    <location>
        <begin position="834"/>
        <end position="852"/>
    </location>
</feature>
<feature type="compositionally biased region" description="Low complexity" evidence="2">
    <location>
        <begin position="34"/>
        <end position="46"/>
    </location>
</feature>
<feature type="region of interest" description="Disordered" evidence="2">
    <location>
        <begin position="820"/>
        <end position="858"/>
    </location>
</feature>
<organism evidence="4 5">
    <name type="scientific">Tilletia horrida</name>
    <dbReference type="NCBI Taxonomy" id="155126"/>
    <lineage>
        <taxon>Eukaryota</taxon>
        <taxon>Fungi</taxon>
        <taxon>Dikarya</taxon>
        <taxon>Basidiomycota</taxon>
        <taxon>Ustilaginomycotina</taxon>
        <taxon>Exobasidiomycetes</taxon>
        <taxon>Tilletiales</taxon>
        <taxon>Tilletiaceae</taxon>
        <taxon>Tilletia</taxon>
    </lineage>
</organism>